<dbReference type="Gene3D" id="1.10.10.10">
    <property type="entry name" value="Winged helix-like DNA-binding domain superfamily/Winged helix DNA-binding domain"/>
    <property type="match status" value="1"/>
</dbReference>
<organism evidence="7 8">
    <name type="scientific">Echinicola arenosa</name>
    <dbReference type="NCBI Taxonomy" id="2774144"/>
    <lineage>
        <taxon>Bacteria</taxon>
        <taxon>Pseudomonadati</taxon>
        <taxon>Bacteroidota</taxon>
        <taxon>Cytophagia</taxon>
        <taxon>Cytophagales</taxon>
        <taxon>Cyclobacteriaceae</taxon>
        <taxon>Echinicola</taxon>
    </lineage>
</organism>
<evidence type="ECO:0000259" key="6">
    <source>
        <dbReference type="Pfam" id="PF08281"/>
    </source>
</evidence>
<dbReference type="InterPro" id="IPR007627">
    <property type="entry name" value="RNA_pol_sigma70_r2"/>
</dbReference>
<dbReference type="NCBIfam" id="TIGR02937">
    <property type="entry name" value="sigma70-ECF"/>
    <property type="match status" value="1"/>
</dbReference>
<keyword evidence="2" id="KW-0805">Transcription regulation</keyword>
<dbReference type="InterPro" id="IPR014284">
    <property type="entry name" value="RNA_pol_sigma-70_dom"/>
</dbReference>
<dbReference type="Pfam" id="PF08281">
    <property type="entry name" value="Sigma70_r4_2"/>
    <property type="match status" value="1"/>
</dbReference>
<evidence type="ECO:0000259" key="5">
    <source>
        <dbReference type="Pfam" id="PF04542"/>
    </source>
</evidence>
<dbReference type="PANTHER" id="PTHR43133:SF46">
    <property type="entry name" value="RNA POLYMERASE SIGMA-70 FACTOR ECF SUBFAMILY"/>
    <property type="match status" value="1"/>
</dbReference>
<evidence type="ECO:0000256" key="1">
    <source>
        <dbReference type="ARBA" id="ARBA00010641"/>
    </source>
</evidence>
<accession>A0ABR9AGF1</accession>
<dbReference type="Proteomes" id="UP000647133">
    <property type="component" value="Unassembled WGS sequence"/>
</dbReference>
<dbReference type="InterPro" id="IPR036388">
    <property type="entry name" value="WH-like_DNA-bd_sf"/>
</dbReference>
<keyword evidence="4" id="KW-0804">Transcription</keyword>
<dbReference type="EMBL" id="JACYTQ010000001">
    <property type="protein sequence ID" value="MBD8487823.1"/>
    <property type="molecule type" value="Genomic_DNA"/>
</dbReference>
<comment type="caution">
    <text evidence="7">The sequence shown here is derived from an EMBL/GenBank/DDBJ whole genome shotgun (WGS) entry which is preliminary data.</text>
</comment>
<dbReference type="SUPFAM" id="SSF88659">
    <property type="entry name" value="Sigma3 and sigma4 domains of RNA polymerase sigma factors"/>
    <property type="match status" value="1"/>
</dbReference>
<keyword evidence="3" id="KW-0731">Sigma factor</keyword>
<dbReference type="InterPro" id="IPR013325">
    <property type="entry name" value="RNA_pol_sigma_r2"/>
</dbReference>
<sequence length="189" mass="22509">MSFIELLYQEEDDAHLWQRMKKGDKEAFDKIYVEHIDHLVRYGHSFTQDASVIDDNIQEVFCRIWQKRSELKETSNIRYYLLASFRNELLKDIRKKKKSVLLWEIFSESSVSFNASLEATIIQKESQEQLHKKLNHTFGKLSSRQKEIVYLKYYNELTFGEIGEMMGLEKKAVYNAVSKAMIILRKELR</sequence>
<feature type="domain" description="RNA polymerase sigma factor 70 region 4 type 2" evidence="6">
    <location>
        <begin position="136"/>
        <end position="181"/>
    </location>
</feature>
<dbReference type="InterPro" id="IPR039425">
    <property type="entry name" value="RNA_pol_sigma-70-like"/>
</dbReference>
<feature type="domain" description="RNA polymerase sigma-70 region 2" evidence="5">
    <location>
        <begin position="32"/>
        <end position="98"/>
    </location>
</feature>
<proteinExistence type="inferred from homology"/>
<evidence type="ECO:0000313" key="7">
    <source>
        <dbReference type="EMBL" id="MBD8487823.1"/>
    </source>
</evidence>
<dbReference type="InterPro" id="IPR013249">
    <property type="entry name" value="RNA_pol_sigma70_r4_t2"/>
</dbReference>
<evidence type="ECO:0000256" key="2">
    <source>
        <dbReference type="ARBA" id="ARBA00023015"/>
    </source>
</evidence>
<comment type="similarity">
    <text evidence="1">Belongs to the sigma-70 factor family. ECF subfamily.</text>
</comment>
<evidence type="ECO:0000313" key="8">
    <source>
        <dbReference type="Proteomes" id="UP000647133"/>
    </source>
</evidence>
<dbReference type="Pfam" id="PF04542">
    <property type="entry name" value="Sigma70_r2"/>
    <property type="match status" value="1"/>
</dbReference>
<dbReference type="PANTHER" id="PTHR43133">
    <property type="entry name" value="RNA POLYMERASE ECF-TYPE SIGMA FACTO"/>
    <property type="match status" value="1"/>
</dbReference>
<evidence type="ECO:0000256" key="3">
    <source>
        <dbReference type="ARBA" id="ARBA00023082"/>
    </source>
</evidence>
<dbReference type="RefSeq" id="WP_192008348.1">
    <property type="nucleotide sequence ID" value="NZ_JACYTQ010000001.1"/>
</dbReference>
<evidence type="ECO:0000256" key="4">
    <source>
        <dbReference type="ARBA" id="ARBA00023163"/>
    </source>
</evidence>
<dbReference type="InterPro" id="IPR013324">
    <property type="entry name" value="RNA_pol_sigma_r3/r4-like"/>
</dbReference>
<dbReference type="SUPFAM" id="SSF88946">
    <property type="entry name" value="Sigma2 domain of RNA polymerase sigma factors"/>
    <property type="match status" value="1"/>
</dbReference>
<dbReference type="Gene3D" id="1.10.1740.10">
    <property type="match status" value="1"/>
</dbReference>
<protein>
    <submittedName>
        <fullName evidence="7">Sigma-70 family RNA polymerase sigma factor</fullName>
    </submittedName>
</protein>
<keyword evidence="8" id="KW-1185">Reference proteome</keyword>
<reference evidence="7 8" key="1">
    <citation type="submission" date="2020-09" db="EMBL/GenBank/DDBJ databases">
        <title>Echinicola sp. CAU 1574 isolated from sand of Sido Beach.</title>
        <authorList>
            <person name="Kim W."/>
        </authorList>
    </citation>
    <scope>NUCLEOTIDE SEQUENCE [LARGE SCALE GENOMIC DNA]</scope>
    <source>
        <strain evidence="7 8">CAU 1574</strain>
    </source>
</reference>
<gene>
    <name evidence="7" type="ORF">IFO69_03575</name>
</gene>
<name>A0ABR9AGF1_9BACT</name>